<dbReference type="OrthoDB" id="5125733at2759"/>
<reference evidence="1 2" key="1">
    <citation type="journal article" date="2016" name="Nat. Commun.">
        <title>Ectomycorrhizal ecology is imprinted in the genome of the dominant symbiotic fungus Cenococcum geophilum.</title>
        <authorList>
            <consortium name="DOE Joint Genome Institute"/>
            <person name="Peter M."/>
            <person name="Kohler A."/>
            <person name="Ohm R.A."/>
            <person name="Kuo A."/>
            <person name="Krutzmann J."/>
            <person name="Morin E."/>
            <person name="Arend M."/>
            <person name="Barry K.W."/>
            <person name="Binder M."/>
            <person name="Choi C."/>
            <person name="Clum A."/>
            <person name="Copeland A."/>
            <person name="Grisel N."/>
            <person name="Haridas S."/>
            <person name="Kipfer T."/>
            <person name="LaButti K."/>
            <person name="Lindquist E."/>
            <person name="Lipzen A."/>
            <person name="Maire R."/>
            <person name="Meier B."/>
            <person name="Mihaltcheva S."/>
            <person name="Molinier V."/>
            <person name="Murat C."/>
            <person name="Poggeler S."/>
            <person name="Quandt C.A."/>
            <person name="Sperisen C."/>
            <person name="Tritt A."/>
            <person name="Tisserant E."/>
            <person name="Crous P.W."/>
            <person name="Henrissat B."/>
            <person name="Nehls U."/>
            <person name="Egli S."/>
            <person name="Spatafora J.W."/>
            <person name="Grigoriev I.V."/>
            <person name="Martin F.M."/>
        </authorList>
    </citation>
    <scope>NUCLEOTIDE SEQUENCE [LARGE SCALE GENOMIC DNA]</scope>
    <source>
        <strain evidence="1 2">CBS 207.34</strain>
    </source>
</reference>
<dbReference type="AlphaFoldDB" id="A0A8E2ERN0"/>
<name>A0A8E2ERN0_9PEZI</name>
<keyword evidence="2" id="KW-1185">Reference proteome</keyword>
<organism evidence="1 2">
    <name type="scientific">Glonium stellatum</name>
    <dbReference type="NCBI Taxonomy" id="574774"/>
    <lineage>
        <taxon>Eukaryota</taxon>
        <taxon>Fungi</taxon>
        <taxon>Dikarya</taxon>
        <taxon>Ascomycota</taxon>
        <taxon>Pezizomycotina</taxon>
        <taxon>Dothideomycetes</taxon>
        <taxon>Pleosporomycetidae</taxon>
        <taxon>Gloniales</taxon>
        <taxon>Gloniaceae</taxon>
        <taxon>Glonium</taxon>
    </lineage>
</organism>
<sequence length="164" mass="18581">MVALGILYFLAKEQNSTRNSSTREPGNSKEIVLTLRLLIIGRKRVFWKFVGGEDVDVGSMDWNGYCASVGLTIICLTREGRIVHPKLSVRPADFLSIYGSQQAERLPGHFRTWKLVAKDYSTRQLTNPMDKPSLLLGIVAYFQDAVQDSYLTGLWEKHLLHELP</sequence>
<proteinExistence type="predicted"/>
<evidence type="ECO:0000313" key="1">
    <source>
        <dbReference type="EMBL" id="OCL03580.1"/>
    </source>
</evidence>
<gene>
    <name evidence="1" type="ORF">AOQ84DRAFT_143292</name>
</gene>
<dbReference type="Proteomes" id="UP000250140">
    <property type="component" value="Unassembled WGS sequence"/>
</dbReference>
<evidence type="ECO:0000313" key="2">
    <source>
        <dbReference type="Proteomes" id="UP000250140"/>
    </source>
</evidence>
<protein>
    <submittedName>
        <fullName evidence="1">Uncharacterized protein</fullName>
    </submittedName>
</protein>
<accession>A0A8E2ERN0</accession>
<dbReference type="EMBL" id="KV750707">
    <property type="protein sequence ID" value="OCL03580.1"/>
    <property type="molecule type" value="Genomic_DNA"/>
</dbReference>